<dbReference type="RefSeq" id="WP_007280114.1">
    <property type="nucleotide sequence ID" value="NZ_ABCK01000020.1"/>
</dbReference>
<evidence type="ECO:0000256" key="1">
    <source>
        <dbReference type="SAM" id="MobiDB-lite"/>
    </source>
</evidence>
<evidence type="ECO:0000313" key="2">
    <source>
        <dbReference type="EMBL" id="EDM26068.1"/>
    </source>
</evidence>
<dbReference type="AlphaFoldDB" id="A6DQI7"/>
<organism evidence="2 3">
    <name type="scientific">Lentisphaera araneosa HTCC2155</name>
    <dbReference type="NCBI Taxonomy" id="313628"/>
    <lineage>
        <taxon>Bacteria</taxon>
        <taxon>Pseudomonadati</taxon>
        <taxon>Lentisphaerota</taxon>
        <taxon>Lentisphaeria</taxon>
        <taxon>Lentisphaerales</taxon>
        <taxon>Lentisphaeraceae</taxon>
        <taxon>Lentisphaera</taxon>
    </lineage>
</organism>
<feature type="compositionally biased region" description="Basic and acidic residues" evidence="1">
    <location>
        <begin position="30"/>
        <end position="48"/>
    </location>
</feature>
<evidence type="ECO:0000313" key="3">
    <source>
        <dbReference type="Proteomes" id="UP000004947"/>
    </source>
</evidence>
<dbReference type="EMBL" id="ABCK01000020">
    <property type="protein sequence ID" value="EDM26068.1"/>
    <property type="molecule type" value="Genomic_DNA"/>
</dbReference>
<feature type="region of interest" description="Disordered" evidence="1">
    <location>
        <begin position="28"/>
        <end position="48"/>
    </location>
</feature>
<name>A6DQI7_9BACT</name>
<dbReference type="Proteomes" id="UP000004947">
    <property type="component" value="Unassembled WGS sequence"/>
</dbReference>
<protein>
    <submittedName>
        <fullName evidence="2">Uncharacterized protein</fullName>
    </submittedName>
</protein>
<accession>A6DQI7</accession>
<comment type="caution">
    <text evidence="2">The sequence shown here is derived from an EMBL/GenBank/DDBJ whole genome shotgun (WGS) entry which is preliminary data.</text>
</comment>
<sequence>MKVFLVSIVLHIIVLGLIYLNGGFEPVESSENRRVNPQEVAPEVKAREKSVPIKDSKKRVLDEKEKEELIVKTLDNQKKQYDRMTPSQKHRSLDHQLDQLDGVDGGILEVVTLEVLKLMDSKEPSMESKGLSKKTGFDHESSFFKDVAPCPTGIQVSMEDKHGNKSSYIIDKKDVTEDDLALLKLYQKSKNNKALKIILDSFIKHYQNK</sequence>
<proteinExistence type="predicted"/>
<reference evidence="2 3" key="1">
    <citation type="journal article" date="2010" name="J. Bacteriol.">
        <title>Genome sequence of Lentisphaera araneosa HTCC2155T, the type species of the order Lentisphaerales in the phylum Lentisphaerae.</title>
        <authorList>
            <person name="Thrash J.C."/>
            <person name="Cho J.C."/>
            <person name="Vergin K.L."/>
            <person name="Morris R.M."/>
            <person name="Giovannoni S.J."/>
        </authorList>
    </citation>
    <scope>NUCLEOTIDE SEQUENCE [LARGE SCALE GENOMIC DNA]</scope>
    <source>
        <strain evidence="2 3">HTCC2155</strain>
    </source>
</reference>
<keyword evidence="3" id="KW-1185">Reference proteome</keyword>
<gene>
    <name evidence="2" type="ORF">LNTAR_04441</name>
</gene>